<dbReference type="PATRIC" id="fig|1150469.3.peg.1111"/>
<sequence>MGGLPTRAGRGDRLWGRWPGSRERDLKDIAIYKLARIEQAVDSLSRAIDRLELAALERAPLDPEHSAAEEALRREIEDLKADYENLRTVSQAVSTRLDSAIGRVRAVLET</sequence>
<name>H6SRS0_PARPM</name>
<organism evidence="2 3">
    <name type="scientific">Pararhodospirillum photometricum DSM 122</name>
    <dbReference type="NCBI Taxonomy" id="1150469"/>
    <lineage>
        <taxon>Bacteria</taxon>
        <taxon>Pseudomonadati</taxon>
        <taxon>Pseudomonadota</taxon>
        <taxon>Alphaproteobacteria</taxon>
        <taxon>Rhodospirillales</taxon>
        <taxon>Rhodospirillaceae</taxon>
        <taxon>Pararhodospirillum</taxon>
    </lineage>
</organism>
<evidence type="ECO:0000256" key="1">
    <source>
        <dbReference type="SAM" id="Coils"/>
    </source>
</evidence>
<evidence type="ECO:0000313" key="2">
    <source>
        <dbReference type="EMBL" id="CCG07599.1"/>
    </source>
</evidence>
<keyword evidence="1" id="KW-0175">Coiled coil</keyword>
<proteinExistence type="predicted"/>
<feature type="coiled-coil region" evidence="1">
    <location>
        <begin position="34"/>
        <end position="89"/>
    </location>
</feature>
<dbReference type="Proteomes" id="UP000033220">
    <property type="component" value="Chromosome DSM 122"/>
</dbReference>
<accession>H6SRS0</accession>
<gene>
    <name evidence="2" type="ORF">RSPPHO_00973</name>
</gene>
<dbReference type="AlphaFoldDB" id="H6SRS0"/>
<dbReference type="HOGENOM" id="CLU_173331_0_0_5"/>
<dbReference type="KEGG" id="rpm:RSPPHO_00973"/>
<keyword evidence="3" id="KW-1185">Reference proteome</keyword>
<evidence type="ECO:0000313" key="3">
    <source>
        <dbReference type="Proteomes" id="UP000033220"/>
    </source>
</evidence>
<protein>
    <submittedName>
        <fullName evidence="2">Uncharacterized protein</fullName>
    </submittedName>
</protein>
<reference evidence="2 3" key="1">
    <citation type="submission" date="2012-02" db="EMBL/GenBank/DDBJ databases">
        <title>Shotgun genome sequence of Phaeospirillum photometricum DSM 122.</title>
        <authorList>
            <person name="Duquesne K."/>
            <person name="Sturgis J."/>
        </authorList>
    </citation>
    <scope>NUCLEOTIDE SEQUENCE [LARGE SCALE GENOMIC DNA]</scope>
    <source>
        <strain evidence="3">DSM122</strain>
    </source>
</reference>
<dbReference type="STRING" id="1150469.RSPPHO_00973"/>
<dbReference type="EMBL" id="HE663493">
    <property type="protein sequence ID" value="CCG07599.1"/>
    <property type="molecule type" value="Genomic_DNA"/>
</dbReference>